<dbReference type="Proteomes" id="UP000246085">
    <property type="component" value="Chromosome BRAD3257"/>
</dbReference>
<evidence type="ECO:0000256" key="2">
    <source>
        <dbReference type="ARBA" id="ARBA00022670"/>
    </source>
</evidence>
<protein>
    <submittedName>
        <fullName evidence="8">Putative peptidase</fullName>
    </submittedName>
</protein>
<evidence type="ECO:0000256" key="4">
    <source>
        <dbReference type="ARBA" id="ARBA00023049"/>
    </source>
</evidence>
<dbReference type="GO" id="GO:0008237">
    <property type="term" value="F:metallopeptidase activity"/>
    <property type="evidence" value="ECO:0007669"/>
    <property type="project" value="UniProtKB-KW"/>
</dbReference>
<evidence type="ECO:0000256" key="3">
    <source>
        <dbReference type="ARBA" id="ARBA00022801"/>
    </source>
</evidence>
<dbReference type="InterPro" id="IPR025502">
    <property type="entry name" value="TldD"/>
</dbReference>
<reference evidence="8 9" key="1">
    <citation type="submission" date="2018-03" db="EMBL/GenBank/DDBJ databases">
        <authorList>
            <person name="Gully D."/>
        </authorList>
    </citation>
    <scope>NUCLEOTIDE SEQUENCE [LARGE SCALE GENOMIC DNA]</scope>
    <source>
        <strain evidence="8">ORS3257</strain>
    </source>
</reference>
<feature type="domain" description="Metalloprotease TldD/E central" evidence="7">
    <location>
        <begin position="126"/>
        <end position="235"/>
    </location>
</feature>
<dbReference type="InterPro" id="IPR045569">
    <property type="entry name" value="Metalloprtase-TldD/E_C"/>
</dbReference>
<sequence length="479" mass="50868">MDGRMTNPATTSLLDRANLDRDQVRHEIARGLSGADDGELFLEYSQTEALMFDNGRLKQATYDTSQGFGLRAVKDDAVGYAHSSDVSLPALIRAADAVAAVRGGYSGSFAAPPAHTNVRLYGDDNPLDAPGFETKVKLLAEIDAYLRDKDPRVRQVSVSLGATWQVVEILRPDGESYRDIRPLVRVNISVVAGQGDRQESGSKGYGGRAGYAEFIATKSWREAADGALREALVNLESIPAPAGEMDVVLGAGWPGVMLHEAVGHGLEGDFNRKKTSAFAGLMGQQVAAKGVTVVDDGTIASRRGSLSIDDEGTPTNRTVLIEDGILVGYMQDRQNARLMNMKPTGNGRRQGYAHVPMPRMTNTYMLAGDREPGEIIASVKNGVFAANFGGGQVDITSGKYVFQCTEAYKIENGKIGAPLKGAMLIGNGPTDLHRIRMIGNDLALDTGIGTCGKNGQGVPVGVGQPSLLMERITVGGTGA</sequence>
<dbReference type="InterPro" id="IPR002510">
    <property type="entry name" value="Metalloprtase-TldD/E_N"/>
</dbReference>
<dbReference type="Pfam" id="PF19290">
    <property type="entry name" value="PmbA_TldD_2nd"/>
    <property type="match status" value="1"/>
</dbReference>
<dbReference type="PANTHER" id="PTHR30624:SF4">
    <property type="entry name" value="METALLOPROTEASE TLDD"/>
    <property type="match status" value="1"/>
</dbReference>
<evidence type="ECO:0000259" key="5">
    <source>
        <dbReference type="Pfam" id="PF01523"/>
    </source>
</evidence>
<dbReference type="InterPro" id="IPR035068">
    <property type="entry name" value="TldD/PmbA_N"/>
</dbReference>
<dbReference type="Pfam" id="PF19289">
    <property type="entry name" value="PmbA_TldD_3rd"/>
    <property type="match status" value="1"/>
</dbReference>
<dbReference type="AlphaFoldDB" id="A0A2U3PS15"/>
<evidence type="ECO:0000313" key="8">
    <source>
        <dbReference type="EMBL" id="SPP91933.1"/>
    </source>
</evidence>
<dbReference type="InterPro" id="IPR051463">
    <property type="entry name" value="Peptidase_U62_metallo"/>
</dbReference>
<dbReference type="InterPro" id="IPR036059">
    <property type="entry name" value="TldD/PmbA_sf"/>
</dbReference>
<comment type="similarity">
    <text evidence="1">Belongs to the peptidase U62 family.</text>
</comment>
<feature type="domain" description="Metalloprotease TldD/E N-terminal" evidence="5">
    <location>
        <begin position="39"/>
        <end position="99"/>
    </location>
</feature>
<feature type="domain" description="Metalloprotease TldD/E C-terminal" evidence="6">
    <location>
        <begin position="243"/>
        <end position="476"/>
    </location>
</feature>
<name>A0A2U3PS15_9BRAD</name>
<dbReference type="PANTHER" id="PTHR30624">
    <property type="entry name" value="UNCHARACTERIZED PROTEIN TLDD AND PMBA"/>
    <property type="match status" value="1"/>
</dbReference>
<dbReference type="NCBIfam" id="NF008006">
    <property type="entry name" value="PRK10735.1"/>
    <property type="match status" value="1"/>
</dbReference>
<gene>
    <name evidence="8" type="primary">tldD</name>
    <name evidence="8" type="ORF">BRAD3257_0776</name>
</gene>
<dbReference type="EMBL" id="LS398110">
    <property type="protein sequence ID" value="SPP91933.1"/>
    <property type="molecule type" value="Genomic_DNA"/>
</dbReference>
<dbReference type="InterPro" id="IPR045570">
    <property type="entry name" value="Metalloprtase-TldD/E_cen_dom"/>
</dbReference>
<dbReference type="PIRSF" id="PIRSF004919">
    <property type="entry name" value="TldD"/>
    <property type="match status" value="1"/>
</dbReference>
<dbReference type="GO" id="GO:0006508">
    <property type="term" value="P:proteolysis"/>
    <property type="evidence" value="ECO:0007669"/>
    <property type="project" value="UniProtKB-KW"/>
</dbReference>
<dbReference type="SUPFAM" id="SSF111283">
    <property type="entry name" value="Putative modulator of DNA gyrase, PmbA/TldD"/>
    <property type="match status" value="1"/>
</dbReference>
<dbReference type="Gene3D" id="3.30.2290.10">
    <property type="entry name" value="PmbA/TldD superfamily"/>
    <property type="match status" value="1"/>
</dbReference>
<evidence type="ECO:0000259" key="6">
    <source>
        <dbReference type="Pfam" id="PF19289"/>
    </source>
</evidence>
<dbReference type="Pfam" id="PF01523">
    <property type="entry name" value="PmbA_TldD_1st"/>
    <property type="match status" value="1"/>
</dbReference>
<proteinExistence type="inferred from homology"/>
<dbReference type="GO" id="GO:0005829">
    <property type="term" value="C:cytosol"/>
    <property type="evidence" value="ECO:0007669"/>
    <property type="project" value="TreeGrafter"/>
</dbReference>
<evidence type="ECO:0000313" key="9">
    <source>
        <dbReference type="Proteomes" id="UP000246085"/>
    </source>
</evidence>
<evidence type="ECO:0000259" key="7">
    <source>
        <dbReference type="Pfam" id="PF19290"/>
    </source>
</evidence>
<evidence type="ECO:0000256" key="1">
    <source>
        <dbReference type="ARBA" id="ARBA00005836"/>
    </source>
</evidence>
<organism evidence="8 9">
    <name type="scientific">Bradyrhizobium vignae</name>
    <dbReference type="NCBI Taxonomy" id="1549949"/>
    <lineage>
        <taxon>Bacteria</taxon>
        <taxon>Pseudomonadati</taxon>
        <taxon>Pseudomonadota</taxon>
        <taxon>Alphaproteobacteria</taxon>
        <taxon>Hyphomicrobiales</taxon>
        <taxon>Nitrobacteraceae</taxon>
        <taxon>Bradyrhizobium</taxon>
    </lineage>
</organism>
<keyword evidence="4" id="KW-0482">Metalloprotease</keyword>
<dbReference type="KEGG" id="bvz:BRAD3257_0776"/>
<keyword evidence="3" id="KW-0378">Hydrolase</keyword>
<keyword evidence="2" id="KW-0645">Protease</keyword>
<accession>A0A2U3PS15</accession>